<evidence type="ECO:0000313" key="2">
    <source>
        <dbReference type="Proteomes" id="UP000383971"/>
    </source>
</evidence>
<dbReference type="Proteomes" id="UP000383971">
    <property type="component" value="Unassembled WGS sequence"/>
</dbReference>
<protein>
    <submittedName>
        <fullName evidence="1">Uncharacterized protein</fullName>
    </submittedName>
</protein>
<organism evidence="1 2">
    <name type="scientific">Pandoraea communis</name>
    <dbReference type="NCBI Taxonomy" id="2508297"/>
    <lineage>
        <taxon>Bacteria</taxon>
        <taxon>Pseudomonadati</taxon>
        <taxon>Pseudomonadota</taxon>
        <taxon>Betaproteobacteria</taxon>
        <taxon>Burkholderiales</taxon>
        <taxon>Burkholderiaceae</taxon>
        <taxon>Pandoraea</taxon>
    </lineage>
</organism>
<keyword evidence="2" id="KW-1185">Reference proteome</keyword>
<gene>
    <name evidence="1" type="ORF">PCO31111_05117</name>
</gene>
<evidence type="ECO:0000313" key="1">
    <source>
        <dbReference type="EMBL" id="VVE56373.1"/>
    </source>
</evidence>
<proteinExistence type="predicted"/>
<sequence length="80" mass="8129">MLTLPFPDAASPVAMNAAVPPALMLLDTFFVLSTDDVERLLDEPQLSSIFASGVFPAASVPLASPSAPNSAARGGISAQS</sequence>
<accession>A0A5E4Z849</accession>
<name>A0A5E4Z849_9BURK</name>
<dbReference type="EMBL" id="CABPSE010000039">
    <property type="protein sequence ID" value="VVE56373.1"/>
    <property type="molecule type" value="Genomic_DNA"/>
</dbReference>
<reference evidence="1 2" key="1">
    <citation type="submission" date="2019-08" db="EMBL/GenBank/DDBJ databases">
        <authorList>
            <person name="Peeters C."/>
        </authorList>
    </citation>
    <scope>NUCLEOTIDE SEQUENCE [LARGE SCALE GENOMIC DNA]</scope>
    <source>
        <strain evidence="1 2">LMG 31111</strain>
    </source>
</reference>
<dbReference type="AlphaFoldDB" id="A0A5E4Z849"/>